<reference evidence="2 3" key="1">
    <citation type="submission" date="2023-10" db="EMBL/GenBank/DDBJ databases">
        <title>Genomes of two closely related lineages of the louse Polyplax serrata with different host specificities.</title>
        <authorList>
            <person name="Martinu J."/>
            <person name="Tarabai H."/>
            <person name="Stefka J."/>
            <person name="Hypsa V."/>
        </authorList>
    </citation>
    <scope>NUCLEOTIDE SEQUENCE [LARGE SCALE GENOMIC DNA]</scope>
    <source>
        <strain evidence="2">HR10_N</strain>
    </source>
</reference>
<protein>
    <submittedName>
        <fullName evidence="2">Uncharacterized protein</fullName>
    </submittedName>
</protein>
<evidence type="ECO:0000313" key="2">
    <source>
        <dbReference type="EMBL" id="KAK6643405.1"/>
    </source>
</evidence>
<proteinExistence type="predicted"/>
<keyword evidence="1" id="KW-0472">Membrane</keyword>
<dbReference type="AlphaFoldDB" id="A0AAN8XMP0"/>
<dbReference type="EMBL" id="JAWJWE010000002">
    <property type="protein sequence ID" value="KAK6643405.1"/>
    <property type="molecule type" value="Genomic_DNA"/>
</dbReference>
<keyword evidence="1" id="KW-1133">Transmembrane helix</keyword>
<comment type="caution">
    <text evidence="2">The sequence shown here is derived from an EMBL/GenBank/DDBJ whole genome shotgun (WGS) entry which is preliminary data.</text>
</comment>
<organism evidence="2 3">
    <name type="scientific">Polyplax serrata</name>
    <name type="common">Common mouse louse</name>
    <dbReference type="NCBI Taxonomy" id="468196"/>
    <lineage>
        <taxon>Eukaryota</taxon>
        <taxon>Metazoa</taxon>
        <taxon>Ecdysozoa</taxon>
        <taxon>Arthropoda</taxon>
        <taxon>Hexapoda</taxon>
        <taxon>Insecta</taxon>
        <taxon>Pterygota</taxon>
        <taxon>Neoptera</taxon>
        <taxon>Paraneoptera</taxon>
        <taxon>Psocodea</taxon>
        <taxon>Troctomorpha</taxon>
        <taxon>Phthiraptera</taxon>
        <taxon>Anoplura</taxon>
        <taxon>Polyplacidae</taxon>
        <taxon>Polyplax</taxon>
    </lineage>
</organism>
<feature type="transmembrane region" description="Helical" evidence="1">
    <location>
        <begin position="43"/>
        <end position="65"/>
    </location>
</feature>
<sequence length="116" mass="13250">MRTWFALNSNRSLSHLALHFAPTPLYRNLKQKFMRGNHRTIELALFSLIGGILYLAASVVVIKDWRDNLNTRTARLPSKQYQDMTISAGALGLLTGLIMFFETGCYIFYDSDDDDD</sequence>
<accession>A0AAN8XMP0</accession>
<feature type="transmembrane region" description="Helical" evidence="1">
    <location>
        <begin position="86"/>
        <end position="109"/>
    </location>
</feature>
<dbReference type="Proteomes" id="UP001372834">
    <property type="component" value="Unassembled WGS sequence"/>
</dbReference>
<evidence type="ECO:0000313" key="3">
    <source>
        <dbReference type="Proteomes" id="UP001372834"/>
    </source>
</evidence>
<keyword evidence="1" id="KW-0812">Transmembrane</keyword>
<name>A0AAN8XMP0_POLSC</name>
<evidence type="ECO:0000256" key="1">
    <source>
        <dbReference type="SAM" id="Phobius"/>
    </source>
</evidence>
<gene>
    <name evidence="2" type="ORF">RUM43_004910</name>
</gene>